<dbReference type="PANTHER" id="PTHR42648:SF26">
    <property type="entry name" value="INTEGRASE CATALYTIC DOMAIN-CONTAINING PROTEIN"/>
    <property type="match status" value="1"/>
</dbReference>
<feature type="transmembrane region" description="Helical" evidence="1">
    <location>
        <begin position="81"/>
        <end position="101"/>
    </location>
</feature>
<organism evidence="3 4">
    <name type="scientific">Tanacetum coccineum</name>
    <dbReference type="NCBI Taxonomy" id="301880"/>
    <lineage>
        <taxon>Eukaryota</taxon>
        <taxon>Viridiplantae</taxon>
        <taxon>Streptophyta</taxon>
        <taxon>Embryophyta</taxon>
        <taxon>Tracheophyta</taxon>
        <taxon>Spermatophyta</taxon>
        <taxon>Magnoliopsida</taxon>
        <taxon>eudicotyledons</taxon>
        <taxon>Gunneridae</taxon>
        <taxon>Pentapetalae</taxon>
        <taxon>asterids</taxon>
        <taxon>campanulids</taxon>
        <taxon>Asterales</taxon>
        <taxon>Asteraceae</taxon>
        <taxon>Asteroideae</taxon>
        <taxon>Anthemideae</taxon>
        <taxon>Anthemidinae</taxon>
        <taxon>Tanacetum</taxon>
    </lineage>
</organism>
<dbReference type="Gene3D" id="3.30.420.10">
    <property type="entry name" value="Ribonuclease H-like superfamily/Ribonuclease H"/>
    <property type="match status" value="1"/>
</dbReference>
<dbReference type="InterPro" id="IPR036397">
    <property type="entry name" value="RNaseH_sf"/>
</dbReference>
<comment type="caution">
    <text evidence="3">The sequence shown here is derived from an EMBL/GenBank/DDBJ whole genome shotgun (WGS) entry which is preliminary data.</text>
</comment>
<sequence length="647" mass="73551">MAFSTTDNAEEMTTRSWLFSWAVRRLRVSIDFPGFPLKWLYPLCPRVERNGLYFVRISLFFYFSPFFVMIDRVNPLFSNKLYGVIGTVHIIITGVFGFHGFPNVEEIPNHLKRECGIRLILAPKSARDFFTAKGPIRHSSVKLPGSPSFWGKFLWMTAEYSLISLTEEAAFSSFFLMGKKMDRSRSSSSSFFCFLTREGKGRFDDLEVVLSAWLARVDFDGDGKGGSRVLTLDLVVIAKVGASGLGGSLFPIVGKIWENCSCISLRERVETGLSKLIEFHTAVQRYIVVKDLHQKPFLYSMMGDLFDQVLETEPGAFDGFVGPLSELEDHIYEGRGYECSRKVLRGVGSLVPVLLEEDASSSKRFLPAMARDSFCFRRQAALPRLQNSHSDPLLSRPRPDAVARFLTPSPDGLRRRRFMPAMPSPRADFLTRHILLRCDSSGYIYPVTKPSTIPTAFLSTSSSMWHQRLGHPGDEVLRSIVSRHFILCNKEKSPHLCHACQLGKHVKLPFHSSDSIVEHCFDNIHSDLWTSPIVSSNGFKYYVLFLDHFSHYLWIYPLRSNSDMKYALQLLERVYMVHCNPSQTPIDTESKLDLSYAVQQVYLYMHDPREPHFAALKCILLYVRGTMNFGLQLYVSATALVGYTDAD</sequence>
<evidence type="ECO:0000313" key="4">
    <source>
        <dbReference type="Proteomes" id="UP001151760"/>
    </source>
</evidence>
<dbReference type="EMBL" id="BQNB010010521">
    <property type="protein sequence ID" value="GJS78378.1"/>
    <property type="molecule type" value="Genomic_DNA"/>
</dbReference>
<dbReference type="Pfam" id="PF13976">
    <property type="entry name" value="gag_pre-integrs"/>
    <property type="match status" value="1"/>
</dbReference>
<reference evidence="3" key="2">
    <citation type="submission" date="2022-01" db="EMBL/GenBank/DDBJ databases">
        <authorList>
            <person name="Yamashiro T."/>
            <person name="Shiraishi A."/>
            <person name="Satake H."/>
            <person name="Nakayama K."/>
        </authorList>
    </citation>
    <scope>NUCLEOTIDE SEQUENCE</scope>
</reference>
<proteinExistence type="predicted"/>
<evidence type="ECO:0000256" key="1">
    <source>
        <dbReference type="SAM" id="Phobius"/>
    </source>
</evidence>
<feature type="transmembrane region" description="Helical" evidence="1">
    <location>
        <begin position="51"/>
        <end position="69"/>
    </location>
</feature>
<accession>A0ABQ4YNP2</accession>
<reference evidence="3" key="1">
    <citation type="journal article" date="2022" name="Int. J. Mol. Sci.">
        <title>Draft Genome of Tanacetum Coccineum: Genomic Comparison of Closely Related Tanacetum-Family Plants.</title>
        <authorList>
            <person name="Yamashiro T."/>
            <person name="Shiraishi A."/>
            <person name="Nakayama K."/>
            <person name="Satake H."/>
        </authorList>
    </citation>
    <scope>NUCLEOTIDE SEQUENCE</scope>
</reference>
<dbReference type="InterPro" id="IPR039537">
    <property type="entry name" value="Retrotran_Ty1/copia-like"/>
</dbReference>
<dbReference type="Proteomes" id="UP001151760">
    <property type="component" value="Unassembled WGS sequence"/>
</dbReference>
<feature type="domain" description="GAG-pre-integrase" evidence="2">
    <location>
        <begin position="459"/>
        <end position="505"/>
    </location>
</feature>
<gene>
    <name evidence="3" type="ORF">Tco_0728259</name>
</gene>
<dbReference type="SUPFAM" id="SSF53098">
    <property type="entry name" value="Ribonuclease H-like"/>
    <property type="match status" value="1"/>
</dbReference>
<dbReference type="InterPro" id="IPR012337">
    <property type="entry name" value="RNaseH-like_sf"/>
</dbReference>
<dbReference type="PANTHER" id="PTHR42648">
    <property type="entry name" value="TRANSPOSASE, PUTATIVE-RELATED"/>
    <property type="match status" value="1"/>
</dbReference>
<protein>
    <submittedName>
        <fullName evidence="3">Ribonuclease H-like domain-containing protein</fullName>
    </submittedName>
</protein>
<name>A0ABQ4YNP2_9ASTR</name>
<keyword evidence="1" id="KW-0812">Transmembrane</keyword>
<evidence type="ECO:0000313" key="3">
    <source>
        <dbReference type="EMBL" id="GJS78378.1"/>
    </source>
</evidence>
<keyword evidence="4" id="KW-1185">Reference proteome</keyword>
<dbReference type="InterPro" id="IPR025724">
    <property type="entry name" value="GAG-pre-integrase_dom"/>
</dbReference>
<keyword evidence="1" id="KW-1133">Transmembrane helix</keyword>
<keyword evidence="1" id="KW-0472">Membrane</keyword>
<evidence type="ECO:0000259" key="2">
    <source>
        <dbReference type="Pfam" id="PF13976"/>
    </source>
</evidence>